<feature type="region of interest" description="Disordered" evidence="1">
    <location>
        <begin position="37"/>
        <end position="75"/>
    </location>
</feature>
<feature type="compositionally biased region" description="Polar residues" evidence="1">
    <location>
        <begin position="61"/>
        <end position="73"/>
    </location>
</feature>
<organism evidence="2">
    <name type="scientific">Timema genevievae</name>
    <name type="common">Walking stick</name>
    <dbReference type="NCBI Taxonomy" id="629358"/>
    <lineage>
        <taxon>Eukaryota</taxon>
        <taxon>Metazoa</taxon>
        <taxon>Ecdysozoa</taxon>
        <taxon>Arthropoda</taxon>
        <taxon>Hexapoda</taxon>
        <taxon>Insecta</taxon>
        <taxon>Pterygota</taxon>
        <taxon>Neoptera</taxon>
        <taxon>Polyneoptera</taxon>
        <taxon>Phasmatodea</taxon>
        <taxon>Timematodea</taxon>
        <taxon>Timematoidea</taxon>
        <taxon>Timematidae</taxon>
        <taxon>Timema</taxon>
    </lineage>
</organism>
<protein>
    <submittedName>
        <fullName evidence="2">Uncharacterized protein</fullName>
    </submittedName>
</protein>
<reference evidence="2" key="1">
    <citation type="submission" date="2020-11" db="EMBL/GenBank/DDBJ databases">
        <authorList>
            <person name="Tran Van P."/>
        </authorList>
    </citation>
    <scope>NUCLEOTIDE SEQUENCE</scope>
</reference>
<proteinExistence type="predicted"/>
<evidence type="ECO:0000256" key="1">
    <source>
        <dbReference type="SAM" id="MobiDB-lite"/>
    </source>
</evidence>
<dbReference type="AlphaFoldDB" id="A0A7R9JY93"/>
<accession>A0A7R9JY93</accession>
<name>A0A7R9JY93_TIMGE</name>
<gene>
    <name evidence="2" type="ORF">TGEB3V08_LOCUS4611</name>
</gene>
<evidence type="ECO:0000313" key="2">
    <source>
        <dbReference type="EMBL" id="CAD7591511.1"/>
    </source>
</evidence>
<sequence>MSRRVVAPDLLSSSVADTWRSLSGSLLPQSAVFIRRPPRTDAPRSGLGSVSNLWTRHDPSQLAQRSSGSTASQPDILDRADNVAGVWVVCLLRMLLWIEVLTEQDVEEVSPHLRGGRVETHLGTPPHPPVHPTEIRTSISPSSAVELNTTSALANYATEAGP</sequence>
<dbReference type="EMBL" id="OE840609">
    <property type="protein sequence ID" value="CAD7591511.1"/>
    <property type="molecule type" value="Genomic_DNA"/>
</dbReference>